<feature type="domain" description="SRP9" evidence="2">
    <location>
        <begin position="4"/>
        <end position="113"/>
    </location>
</feature>
<dbReference type="GO" id="GO:0006614">
    <property type="term" value="P:SRP-dependent cotranslational protein targeting to membrane"/>
    <property type="evidence" value="ECO:0007669"/>
    <property type="project" value="InterPro"/>
</dbReference>
<evidence type="ECO:0000313" key="3">
    <source>
        <dbReference type="EMBL" id="KAF2794278.1"/>
    </source>
</evidence>
<dbReference type="AlphaFoldDB" id="A0A6A6XDC7"/>
<dbReference type="Pfam" id="PF05486">
    <property type="entry name" value="SRP9-21"/>
    <property type="match status" value="1"/>
</dbReference>
<protein>
    <recommendedName>
        <fullName evidence="2">SRP9 domain-containing protein</fullName>
    </recommendedName>
</protein>
<feature type="compositionally biased region" description="Polar residues" evidence="1">
    <location>
        <begin position="59"/>
        <end position="70"/>
    </location>
</feature>
<keyword evidence="4" id="KW-1185">Reference proteome</keyword>
<dbReference type="PANTHER" id="PTHR12834">
    <property type="entry name" value="SIGNAL RECOGNITION PARTICLE 9 KDA PROTEIN"/>
    <property type="match status" value="1"/>
</dbReference>
<accession>A0A6A6XDC7</accession>
<proteinExistence type="predicted"/>
<sequence>MPYFKTNTEWYEQSLLLLKARPTTTRITSKYSVLKPTPSKVLKRQKYASKHAAKSASSTGSPAPQSQNPDEPTATFILKTYDPVSGTCLQYETTKGAEVGRLIGSLGRLGRHMAALPEVAEDLSAPADIAGISTPTVEKDVKTGAPVAEQKAGGGGGKKKKKGKK</sequence>
<dbReference type="EMBL" id="MU001896">
    <property type="protein sequence ID" value="KAF2794278.1"/>
    <property type="molecule type" value="Genomic_DNA"/>
</dbReference>
<dbReference type="OrthoDB" id="5419752at2759"/>
<dbReference type="Proteomes" id="UP000799757">
    <property type="component" value="Unassembled WGS sequence"/>
</dbReference>
<feature type="region of interest" description="Disordered" evidence="1">
    <location>
        <begin position="138"/>
        <end position="165"/>
    </location>
</feature>
<dbReference type="GO" id="GO:0005786">
    <property type="term" value="C:signal recognition particle, endoplasmic reticulum targeting"/>
    <property type="evidence" value="ECO:0007669"/>
    <property type="project" value="TreeGrafter"/>
</dbReference>
<dbReference type="InterPro" id="IPR039432">
    <property type="entry name" value="SRP9_dom"/>
</dbReference>
<organism evidence="3 4">
    <name type="scientific">Melanomma pulvis-pyrius CBS 109.77</name>
    <dbReference type="NCBI Taxonomy" id="1314802"/>
    <lineage>
        <taxon>Eukaryota</taxon>
        <taxon>Fungi</taxon>
        <taxon>Dikarya</taxon>
        <taxon>Ascomycota</taxon>
        <taxon>Pezizomycotina</taxon>
        <taxon>Dothideomycetes</taxon>
        <taxon>Pleosporomycetidae</taxon>
        <taxon>Pleosporales</taxon>
        <taxon>Melanommataceae</taxon>
        <taxon>Melanomma</taxon>
    </lineage>
</organism>
<feature type="compositionally biased region" description="Basic residues" evidence="1">
    <location>
        <begin position="42"/>
        <end position="53"/>
    </location>
</feature>
<evidence type="ECO:0000259" key="2">
    <source>
        <dbReference type="Pfam" id="PF05486"/>
    </source>
</evidence>
<dbReference type="InterPro" id="IPR039914">
    <property type="entry name" value="SRP9-like"/>
</dbReference>
<name>A0A6A6XDC7_9PLEO</name>
<evidence type="ECO:0000256" key="1">
    <source>
        <dbReference type="SAM" id="MobiDB-lite"/>
    </source>
</evidence>
<reference evidence="3" key="1">
    <citation type="journal article" date="2020" name="Stud. Mycol.">
        <title>101 Dothideomycetes genomes: a test case for predicting lifestyles and emergence of pathogens.</title>
        <authorList>
            <person name="Haridas S."/>
            <person name="Albert R."/>
            <person name="Binder M."/>
            <person name="Bloem J."/>
            <person name="Labutti K."/>
            <person name="Salamov A."/>
            <person name="Andreopoulos B."/>
            <person name="Baker S."/>
            <person name="Barry K."/>
            <person name="Bills G."/>
            <person name="Bluhm B."/>
            <person name="Cannon C."/>
            <person name="Castanera R."/>
            <person name="Culley D."/>
            <person name="Daum C."/>
            <person name="Ezra D."/>
            <person name="Gonzalez J."/>
            <person name="Henrissat B."/>
            <person name="Kuo A."/>
            <person name="Liang C."/>
            <person name="Lipzen A."/>
            <person name="Lutzoni F."/>
            <person name="Magnuson J."/>
            <person name="Mondo S."/>
            <person name="Nolan M."/>
            <person name="Ohm R."/>
            <person name="Pangilinan J."/>
            <person name="Park H.-J."/>
            <person name="Ramirez L."/>
            <person name="Alfaro M."/>
            <person name="Sun H."/>
            <person name="Tritt A."/>
            <person name="Yoshinaga Y."/>
            <person name="Zwiers L.-H."/>
            <person name="Turgeon B."/>
            <person name="Goodwin S."/>
            <person name="Spatafora J."/>
            <person name="Crous P."/>
            <person name="Grigoriev I."/>
        </authorList>
    </citation>
    <scope>NUCLEOTIDE SEQUENCE</scope>
    <source>
        <strain evidence="3">CBS 109.77</strain>
    </source>
</reference>
<evidence type="ECO:0000313" key="4">
    <source>
        <dbReference type="Proteomes" id="UP000799757"/>
    </source>
</evidence>
<gene>
    <name evidence="3" type="ORF">K505DRAFT_242490</name>
</gene>
<feature type="region of interest" description="Disordered" evidence="1">
    <location>
        <begin position="42"/>
        <end position="75"/>
    </location>
</feature>
<dbReference type="PANTHER" id="PTHR12834:SF12">
    <property type="entry name" value="SIGNAL RECOGNITION PARTICLE 9 KDA PROTEIN"/>
    <property type="match status" value="1"/>
</dbReference>